<accession>A0A2W2CFI6</accession>
<name>A0A2W2CFI6_9ACTN</name>
<keyword evidence="4" id="KW-1185">Reference proteome</keyword>
<evidence type="ECO:0000313" key="4">
    <source>
        <dbReference type="Proteomes" id="UP000248627"/>
    </source>
</evidence>
<dbReference type="Pfam" id="PF03640">
    <property type="entry name" value="Lipoprotein_15"/>
    <property type="match status" value="2"/>
</dbReference>
<dbReference type="EMBL" id="POTX01000046">
    <property type="protein sequence ID" value="PZF98131.1"/>
    <property type="molecule type" value="Genomic_DNA"/>
</dbReference>
<dbReference type="GO" id="GO:0043448">
    <property type="term" value="P:alkane catabolic process"/>
    <property type="evidence" value="ECO:0007669"/>
    <property type="project" value="TreeGrafter"/>
</dbReference>
<comment type="caution">
    <text evidence="3">The sequence shown here is derived from an EMBL/GenBank/DDBJ whole genome shotgun (WGS) entry which is preliminary data.</text>
</comment>
<feature type="region of interest" description="Disordered" evidence="1">
    <location>
        <begin position="201"/>
        <end position="228"/>
    </location>
</feature>
<feature type="signal peptide" evidence="2">
    <location>
        <begin position="1"/>
        <end position="21"/>
    </location>
</feature>
<dbReference type="RefSeq" id="WP_111242932.1">
    <property type="nucleotide sequence ID" value="NZ_AP023358.1"/>
</dbReference>
<feature type="compositionally biased region" description="Low complexity" evidence="1">
    <location>
        <begin position="44"/>
        <end position="70"/>
    </location>
</feature>
<dbReference type="PANTHER" id="PTHR39335:SF1">
    <property type="entry name" value="BLL4220 PROTEIN"/>
    <property type="match status" value="1"/>
</dbReference>
<dbReference type="AlphaFoldDB" id="A0A2W2CFI6"/>
<dbReference type="Proteomes" id="UP000248627">
    <property type="component" value="Unassembled WGS sequence"/>
</dbReference>
<evidence type="ECO:0000256" key="1">
    <source>
        <dbReference type="SAM" id="MobiDB-lite"/>
    </source>
</evidence>
<dbReference type="OrthoDB" id="597632at2"/>
<reference evidence="3 4" key="1">
    <citation type="submission" date="2018-01" db="EMBL/GenBank/DDBJ databases">
        <title>Draft genome sequence of Jishengella endophytica.</title>
        <authorList>
            <person name="Sahin N."/>
            <person name="Ay H."/>
            <person name="Saygin H."/>
        </authorList>
    </citation>
    <scope>NUCLEOTIDE SEQUENCE [LARGE SCALE GENOMIC DNA]</scope>
    <source>
        <strain evidence="3 4">DSM 45430</strain>
    </source>
</reference>
<gene>
    <name evidence="3" type="ORF">C1I93_09810</name>
</gene>
<organism evidence="3 4">
    <name type="scientific">Micromonospora endophytica</name>
    <dbReference type="NCBI Taxonomy" id="515350"/>
    <lineage>
        <taxon>Bacteria</taxon>
        <taxon>Bacillati</taxon>
        <taxon>Actinomycetota</taxon>
        <taxon>Actinomycetes</taxon>
        <taxon>Micromonosporales</taxon>
        <taxon>Micromonosporaceae</taxon>
        <taxon>Micromonospora</taxon>
    </lineage>
</organism>
<dbReference type="PANTHER" id="PTHR39335">
    <property type="entry name" value="BLL4220 PROTEIN"/>
    <property type="match status" value="1"/>
</dbReference>
<protein>
    <submittedName>
        <fullName evidence="3">Uncharacterized protein</fullName>
    </submittedName>
</protein>
<evidence type="ECO:0000313" key="3">
    <source>
        <dbReference type="EMBL" id="PZF98131.1"/>
    </source>
</evidence>
<sequence>MAKMKRTVVVASAMIALTACAPAGYDGANTGAAEPVAVAAAEPTVTVDPEASANPEASAEPGASASPGAEAEIDAPLPDGVELTVSLTGKKFDRMGSAVVNQDGFLLYRFDRDTNDPPSSNCVDECAEVWPPALTDGNAELKGVSDDAVGTITREDGTRQITLDGWPLYTYIGDKKAGQWKGQGVGGTWFVVNPDGSKNLECLPKGTPKAVAPPSKTKSDSSDSDYSY</sequence>
<feature type="chain" id="PRO_5043657912" evidence="2">
    <location>
        <begin position="22"/>
        <end position="228"/>
    </location>
</feature>
<feature type="region of interest" description="Disordered" evidence="1">
    <location>
        <begin position="44"/>
        <end position="77"/>
    </location>
</feature>
<proteinExistence type="predicted"/>
<dbReference type="InterPro" id="IPR005297">
    <property type="entry name" value="Lipoprotein_repeat"/>
</dbReference>
<keyword evidence="2" id="KW-0732">Signal</keyword>
<evidence type="ECO:0000256" key="2">
    <source>
        <dbReference type="SAM" id="SignalP"/>
    </source>
</evidence>
<dbReference type="PROSITE" id="PS51257">
    <property type="entry name" value="PROKAR_LIPOPROTEIN"/>
    <property type="match status" value="1"/>
</dbReference>